<evidence type="ECO:0000256" key="1">
    <source>
        <dbReference type="ARBA" id="ARBA00006295"/>
    </source>
</evidence>
<name>A0A5C1AJC5_9BACT</name>
<dbReference type="EMBL" id="CP042425">
    <property type="protein sequence ID" value="QEL19291.1"/>
    <property type="molecule type" value="Genomic_DNA"/>
</dbReference>
<dbReference type="InterPro" id="IPR003115">
    <property type="entry name" value="ParB_N"/>
</dbReference>
<dbReference type="RefSeq" id="WP_168219308.1">
    <property type="nucleotide sequence ID" value="NZ_CP042425.1"/>
</dbReference>
<dbReference type="AlphaFoldDB" id="A0A5C1AJC5"/>
<protein>
    <submittedName>
        <fullName evidence="3">Chromosome partitioning protein ParB</fullName>
    </submittedName>
</protein>
<sequence>MVPQLEATRIERQQLAGGNTNGTYVPEFPIDNLVAKYDRDPDGEATKPKGLSLDELTESLKENGVLSPLIISKMFRILGGNRRARAARKAGLKVVPVFIREDIDTDEKELAAVLAMDTQEKRDPASTAKLISDFAKEHDCTISQAAEKFGVSASVASRLKAFDALPADLKQRIHDKQLPFQASPELKRAKPEALEFFSGMGPKDRYTLAQVKALLKPKKKSRGMFIVIRWGCFSWTLPIDAKPEDLECACREVVKIAVKIFALGYTMEDLPKALLAQGNLPPK</sequence>
<keyword evidence="4" id="KW-1185">Reference proteome</keyword>
<dbReference type="Gene3D" id="3.90.1530.30">
    <property type="match status" value="1"/>
</dbReference>
<accession>A0A5C1AJC5</accession>
<dbReference type="GO" id="GO:0003677">
    <property type="term" value="F:DNA binding"/>
    <property type="evidence" value="ECO:0007669"/>
    <property type="project" value="InterPro"/>
</dbReference>
<dbReference type="PANTHER" id="PTHR33375">
    <property type="entry name" value="CHROMOSOME-PARTITIONING PROTEIN PARB-RELATED"/>
    <property type="match status" value="1"/>
</dbReference>
<comment type="similarity">
    <text evidence="1">Belongs to the ParB family.</text>
</comment>
<dbReference type="Gene3D" id="1.10.10.2830">
    <property type="match status" value="1"/>
</dbReference>
<evidence type="ECO:0000313" key="4">
    <source>
        <dbReference type="Proteomes" id="UP000324974"/>
    </source>
</evidence>
<evidence type="ECO:0000313" key="3">
    <source>
        <dbReference type="EMBL" id="QEL19291.1"/>
    </source>
</evidence>
<reference evidence="4" key="1">
    <citation type="submission" date="2019-08" db="EMBL/GenBank/DDBJ databases">
        <title>Limnoglobus roseus gen. nov., sp. nov., a novel freshwater planctomycete with a giant genome from the family Gemmataceae.</title>
        <authorList>
            <person name="Kulichevskaya I.S."/>
            <person name="Naumoff D.G."/>
            <person name="Miroshnikov K."/>
            <person name="Ivanova A."/>
            <person name="Philippov D.A."/>
            <person name="Hakobyan A."/>
            <person name="Rijpstra I.C."/>
            <person name="Sinninghe Damste J.S."/>
            <person name="Liesack W."/>
            <person name="Dedysh S.N."/>
        </authorList>
    </citation>
    <scope>NUCLEOTIDE SEQUENCE [LARGE SCALE GENOMIC DNA]</scope>
    <source>
        <strain evidence="4">PX52</strain>
    </source>
</reference>
<dbReference type="InterPro" id="IPR036086">
    <property type="entry name" value="ParB/Sulfiredoxin_sf"/>
</dbReference>
<dbReference type="PANTHER" id="PTHR33375:SF1">
    <property type="entry name" value="CHROMOSOME-PARTITIONING PROTEIN PARB-RELATED"/>
    <property type="match status" value="1"/>
</dbReference>
<dbReference type="Pfam" id="PF02195">
    <property type="entry name" value="ParB_N"/>
    <property type="match status" value="1"/>
</dbReference>
<dbReference type="KEGG" id="lrs:PX52LOC_06354"/>
<dbReference type="InterPro" id="IPR050336">
    <property type="entry name" value="Chromosome_partition/occlusion"/>
</dbReference>
<dbReference type="GO" id="GO:0005694">
    <property type="term" value="C:chromosome"/>
    <property type="evidence" value="ECO:0007669"/>
    <property type="project" value="TreeGrafter"/>
</dbReference>
<proteinExistence type="inferred from homology"/>
<gene>
    <name evidence="3" type="ORF">PX52LOC_06354</name>
</gene>
<organism evidence="3 4">
    <name type="scientific">Limnoglobus roseus</name>
    <dbReference type="NCBI Taxonomy" id="2598579"/>
    <lineage>
        <taxon>Bacteria</taxon>
        <taxon>Pseudomonadati</taxon>
        <taxon>Planctomycetota</taxon>
        <taxon>Planctomycetia</taxon>
        <taxon>Gemmatales</taxon>
        <taxon>Gemmataceae</taxon>
        <taxon>Limnoglobus</taxon>
    </lineage>
</organism>
<dbReference type="SUPFAM" id="SSF109709">
    <property type="entry name" value="KorB DNA-binding domain-like"/>
    <property type="match status" value="1"/>
</dbReference>
<dbReference type="Proteomes" id="UP000324974">
    <property type="component" value="Chromosome"/>
</dbReference>
<dbReference type="NCBIfam" id="TIGR00180">
    <property type="entry name" value="parB_part"/>
    <property type="match status" value="1"/>
</dbReference>
<dbReference type="SMART" id="SM00470">
    <property type="entry name" value="ParB"/>
    <property type="match status" value="1"/>
</dbReference>
<dbReference type="SUPFAM" id="SSF110849">
    <property type="entry name" value="ParB/Sulfiredoxin"/>
    <property type="match status" value="1"/>
</dbReference>
<evidence type="ECO:0000259" key="2">
    <source>
        <dbReference type="SMART" id="SM00470"/>
    </source>
</evidence>
<dbReference type="GO" id="GO:0007059">
    <property type="term" value="P:chromosome segregation"/>
    <property type="evidence" value="ECO:0007669"/>
    <property type="project" value="TreeGrafter"/>
</dbReference>
<dbReference type="InterPro" id="IPR004437">
    <property type="entry name" value="ParB/RepB/Spo0J"/>
</dbReference>
<feature type="domain" description="ParB-like N-terminal" evidence="2">
    <location>
        <begin position="30"/>
        <end position="116"/>
    </location>
</feature>